<evidence type="ECO:0008006" key="3">
    <source>
        <dbReference type="Google" id="ProtNLM"/>
    </source>
</evidence>
<accession>A0A0U3EAN3</accession>
<reference evidence="1 2" key="1">
    <citation type="submission" date="2013-11" db="EMBL/GenBank/DDBJ databases">
        <title>Comparative genomics of Ignicoccus.</title>
        <authorList>
            <person name="Podar M."/>
        </authorList>
    </citation>
    <scope>NUCLEOTIDE SEQUENCE [LARGE SCALE GENOMIC DNA]</scope>
    <source>
        <strain evidence="1 2">DSM 13165</strain>
    </source>
</reference>
<dbReference type="EMBL" id="CP006867">
    <property type="protein sequence ID" value="ALU11491.1"/>
    <property type="molecule type" value="Genomic_DNA"/>
</dbReference>
<dbReference type="KEGG" id="iis:EYM_01570"/>
<evidence type="ECO:0000313" key="2">
    <source>
        <dbReference type="Proteomes" id="UP000060778"/>
    </source>
</evidence>
<dbReference type="Proteomes" id="UP000060778">
    <property type="component" value="Chromosome"/>
</dbReference>
<dbReference type="OrthoDB" id="46251at2157"/>
<proteinExistence type="predicted"/>
<dbReference type="RefSeq" id="WP_075049354.1">
    <property type="nucleotide sequence ID" value="NZ_CP006867.1"/>
</dbReference>
<gene>
    <name evidence="1" type="ORF">EYM_01570</name>
</gene>
<dbReference type="AlphaFoldDB" id="A0A0U3EAN3"/>
<organism evidence="1 2">
    <name type="scientific">Ignicoccus islandicus DSM 13165</name>
    <dbReference type="NCBI Taxonomy" id="940295"/>
    <lineage>
        <taxon>Archaea</taxon>
        <taxon>Thermoproteota</taxon>
        <taxon>Thermoprotei</taxon>
        <taxon>Desulfurococcales</taxon>
        <taxon>Desulfurococcaceae</taxon>
        <taxon>Ignicoccus</taxon>
    </lineage>
</organism>
<protein>
    <recommendedName>
        <fullName evidence="3">4-vinyl reductase 4VR domain-containing protein</fullName>
    </recommendedName>
</protein>
<name>A0A0U3EAN3_9CREN</name>
<dbReference type="GeneID" id="30679722"/>
<dbReference type="STRING" id="940295.EYM_01570"/>
<keyword evidence="2" id="KW-1185">Reference proteome</keyword>
<sequence>MRNSEEVERVVNETIEVIKERDVPLQSLTLAALLASLQQLGILTQGTVATLAKYFSLRIIAYMIYHKIVDMNKSVEENLMSAFKQYGFKDSEISINSKNGEVEIDIVTAKCKLCPKGVGGAELEGNACPVPYLVSYALTAMEGKTWKPELIKNGSSAKLTVVSKTGGICRMKIKRTE</sequence>
<evidence type="ECO:0000313" key="1">
    <source>
        <dbReference type="EMBL" id="ALU11491.1"/>
    </source>
</evidence>